<comment type="catalytic activity">
    <reaction evidence="15">
        <text>a 1,2-diacyl-sn-glycero-3-phospho-N,N-dimethylethanolamine + S-adenosyl-L-methionine = a 1,2-diacyl-sn-glycero-3-phosphocholine + S-adenosyl-L-homocysteine + H(+)</text>
        <dbReference type="Rhea" id="RHEA:32739"/>
        <dbReference type="ChEBI" id="CHEBI:15378"/>
        <dbReference type="ChEBI" id="CHEBI:57643"/>
        <dbReference type="ChEBI" id="CHEBI:57856"/>
        <dbReference type="ChEBI" id="CHEBI:59789"/>
        <dbReference type="ChEBI" id="CHEBI:64572"/>
    </reaction>
</comment>
<evidence type="ECO:0000256" key="5">
    <source>
        <dbReference type="ARBA" id="ARBA00022603"/>
    </source>
</evidence>
<evidence type="ECO:0000256" key="9">
    <source>
        <dbReference type="ARBA" id="ARBA00022824"/>
    </source>
</evidence>
<feature type="transmembrane region" description="Helical" evidence="16">
    <location>
        <begin position="118"/>
        <end position="142"/>
    </location>
</feature>
<evidence type="ECO:0000256" key="6">
    <source>
        <dbReference type="ARBA" id="ARBA00022679"/>
    </source>
</evidence>
<evidence type="ECO:0000256" key="4">
    <source>
        <dbReference type="ARBA" id="ARBA00022516"/>
    </source>
</evidence>
<evidence type="ECO:0000256" key="8">
    <source>
        <dbReference type="ARBA" id="ARBA00022692"/>
    </source>
</evidence>
<dbReference type="GO" id="GO:0005789">
    <property type="term" value="C:endoplasmic reticulum membrane"/>
    <property type="evidence" value="ECO:0007669"/>
    <property type="project" value="UniProtKB-SubCell"/>
</dbReference>
<dbReference type="OrthoDB" id="8300106at2759"/>
<feature type="transmembrane region" description="Helical" evidence="16">
    <location>
        <begin position="219"/>
        <end position="239"/>
    </location>
</feature>
<evidence type="ECO:0000256" key="10">
    <source>
        <dbReference type="ARBA" id="ARBA00022989"/>
    </source>
</evidence>
<evidence type="ECO:0000256" key="13">
    <source>
        <dbReference type="ARBA" id="ARBA00023209"/>
    </source>
</evidence>
<comment type="subcellular location">
    <subcellularLocation>
        <location evidence="1 15">Endoplasmic reticulum membrane</location>
        <topology evidence="1 15">Multi-pass membrane protein</topology>
    </subcellularLocation>
</comment>
<evidence type="ECO:0000256" key="15">
    <source>
        <dbReference type="HAMAP-Rule" id="MF_03216"/>
    </source>
</evidence>
<accession>A0A2Z6M3C9</accession>
<feature type="binding site" evidence="15">
    <location>
        <begin position="306"/>
        <end position="307"/>
    </location>
    <ligand>
        <name>S-adenosyl-L-methionine</name>
        <dbReference type="ChEBI" id="CHEBI:59789"/>
    </ligand>
</feature>
<organism evidence="17 18">
    <name type="scientific">Trifolium subterraneum</name>
    <name type="common">Subterranean clover</name>
    <dbReference type="NCBI Taxonomy" id="3900"/>
    <lineage>
        <taxon>Eukaryota</taxon>
        <taxon>Viridiplantae</taxon>
        <taxon>Streptophyta</taxon>
        <taxon>Embryophyta</taxon>
        <taxon>Tracheophyta</taxon>
        <taxon>Spermatophyta</taxon>
        <taxon>Magnoliopsida</taxon>
        <taxon>eudicotyledons</taxon>
        <taxon>Gunneridae</taxon>
        <taxon>Pentapetalae</taxon>
        <taxon>rosids</taxon>
        <taxon>fabids</taxon>
        <taxon>Fabales</taxon>
        <taxon>Fabaceae</taxon>
        <taxon>Papilionoideae</taxon>
        <taxon>50 kb inversion clade</taxon>
        <taxon>NPAAA clade</taxon>
        <taxon>Hologalegina</taxon>
        <taxon>IRL clade</taxon>
        <taxon>Trifolieae</taxon>
        <taxon>Trifolium</taxon>
    </lineage>
</organism>
<dbReference type="EMBL" id="DF973315">
    <property type="protein sequence ID" value="GAU25558.1"/>
    <property type="molecule type" value="Genomic_DNA"/>
</dbReference>
<evidence type="ECO:0000256" key="14">
    <source>
        <dbReference type="ARBA" id="ARBA00023264"/>
    </source>
</evidence>
<dbReference type="PANTHER" id="PTHR15458:SF5">
    <property type="entry name" value="PHOSPHATIDYLETHANOLAMINE N-METHYLTRANSFERASE"/>
    <property type="match status" value="1"/>
</dbReference>
<evidence type="ECO:0000256" key="2">
    <source>
        <dbReference type="ARBA" id="ARBA00004969"/>
    </source>
</evidence>
<feature type="transmembrane region" description="Helical" evidence="16">
    <location>
        <begin position="42"/>
        <end position="63"/>
    </location>
</feature>
<feature type="transmembrane region" description="Helical" evidence="16">
    <location>
        <begin position="270"/>
        <end position="298"/>
    </location>
</feature>
<dbReference type="PANTHER" id="PTHR15458">
    <property type="entry name" value="PHOSPHATIDYLETHANOLAMINE N-METHYLTRANSFERASE"/>
    <property type="match status" value="1"/>
</dbReference>
<comment type="catalytic activity">
    <reaction evidence="15">
        <text>a 1,2-diacyl-sn-glycero-3-phospho-N-methylethanolamine + S-adenosyl-L-methionine = a 1,2-diacyl-sn-glycero-3-phospho-N,N-dimethylethanolamine + S-adenosyl-L-homocysteine + H(+)</text>
        <dbReference type="Rhea" id="RHEA:32735"/>
        <dbReference type="ChEBI" id="CHEBI:15378"/>
        <dbReference type="ChEBI" id="CHEBI:57856"/>
        <dbReference type="ChEBI" id="CHEBI:59789"/>
        <dbReference type="ChEBI" id="CHEBI:64572"/>
        <dbReference type="ChEBI" id="CHEBI:64573"/>
        <dbReference type="EC" id="2.1.1.71"/>
    </reaction>
</comment>
<evidence type="ECO:0000313" key="17">
    <source>
        <dbReference type="EMBL" id="GAU25558.1"/>
    </source>
</evidence>
<feature type="binding site" evidence="15">
    <location>
        <begin position="226"/>
        <end position="228"/>
    </location>
    <ligand>
        <name>S-adenosyl-L-methionine</name>
        <dbReference type="ChEBI" id="CHEBI:59789"/>
    </ligand>
</feature>
<feature type="transmembrane region" description="Helical" evidence="16">
    <location>
        <begin position="191"/>
        <end position="210"/>
    </location>
</feature>
<feature type="topological domain" description="Lumenal" evidence="15">
    <location>
        <begin position="1"/>
        <end position="148"/>
    </location>
</feature>
<evidence type="ECO:0000256" key="11">
    <source>
        <dbReference type="ARBA" id="ARBA00023098"/>
    </source>
</evidence>
<proteinExistence type="inferred from homology"/>
<evidence type="ECO:0000256" key="3">
    <source>
        <dbReference type="ARBA" id="ARBA00005189"/>
    </source>
</evidence>
<comment type="pathway">
    <text evidence="2 15">Phospholipid metabolism; phosphatidylcholine biosynthesis.</text>
</comment>
<comment type="pathway">
    <text evidence="3">Lipid metabolism.</text>
</comment>
<gene>
    <name evidence="17" type="ORF">TSUD_259920</name>
</gene>
<keyword evidence="4 15" id="KW-0444">Lipid biosynthesis</keyword>
<keyword evidence="14 15" id="KW-1208">Phospholipid metabolism</keyword>
<keyword evidence="7 15" id="KW-0949">S-adenosyl-L-methionine</keyword>
<dbReference type="Proteomes" id="UP000242715">
    <property type="component" value="Unassembled WGS sequence"/>
</dbReference>
<dbReference type="GO" id="GO:0000773">
    <property type="term" value="F:phosphatidyl-N-methylethanolamine N-methyltransferase activity"/>
    <property type="evidence" value="ECO:0007669"/>
    <property type="project" value="UniProtKB-UniRule"/>
</dbReference>
<feature type="transmembrane region" description="Helical" evidence="16">
    <location>
        <begin position="149"/>
        <end position="171"/>
    </location>
</feature>
<feature type="topological domain" description="Cytoplasmic" evidence="15">
    <location>
        <begin position="305"/>
        <end position="316"/>
    </location>
</feature>
<keyword evidence="18" id="KW-1185">Reference proteome</keyword>
<dbReference type="AlphaFoldDB" id="A0A2Z6M3C9"/>
<keyword evidence="13 15" id="KW-0594">Phospholipid biosynthesis</keyword>
<evidence type="ECO:0000256" key="12">
    <source>
        <dbReference type="ARBA" id="ARBA00023136"/>
    </source>
</evidence>
<reference evidence="18" key="1">
    <citation type="journal article" date="2017" name="Front. Plant Sci.">
        <title>Climate Clever Clovers: New Paradigm to Reduce the Environmental Footprint of Ruminants by Breeding Low Methanogenic Forages Utilizing Haplotype Variation.</title>
        <authorList>
            <person name="Kaur P."/>
            <person name="Appels R."/>
            <person name="Bayer P.E."/>
            <person name="Keeble-Gagnere G."/>
            <person name="Wang J."/>
            <person name="Hirakawa H."/>
            <person name="Shirasawa K."/>
            <person name="Vercoe P."/>
            <person name="Stefanova K."/>
            <person name="Durmic Z."/>
            <person name="Nichols P."/>
            <person name="Revell C."/>
            <person name="Isobe S.N."/>
            <person name="Edwards D."/>
            <person name="Erskine W."/>
        </authorList>
    </citation>
    <scope>NUCLEOTIDE SEQUENCE [LARGE SCALE GENOMIC DNA]</scope>
    <source>
        <strain evidence="18">cv. Daliak</strain>
    </source>
</reference>
<comment type="caution">
    <text evidence="15">Lacks conserved residue(s) required for the propagation of feature annotation.</text>
</comment>
<keyword evidence="9 15" id="KW-0256">Endoplasmic reticulum</keyword>
<keyword evidence="10 15" id="KW-1133">Transmembrane helix</keyword>
<keyword evidence="12 15" id="KW-0472">Membrane</keyword>
<evidence type="ECO:0000313" key="18">
    <source>
        <dbReference type="Proteomes" id="UP000242715"/>
    </source>
</evidence>
<dbReference type="GO" id="GO:0032259">
    <property type="term" value="P:methylation"/>
    <property type="evidence" value="ECO:0007669"/>
    <property type="project" value="UniProtKB-KW"/>
</dbReference>
<evidence type="ECO:0000256" key="16">
    <source>
        <dbReference type="SAM" id="Phobius"/>
    </source>
</evidence>
<name>A0A2Z6M3C9_TRISU</name>
<evidence type="ECO:0000256" key="1">
    <source>
        <dbReference type="ARBA" id="ARBA00004477"/>
    </source>
</evidence>
<sequence length="316" mass="36833">MGIVAAIGVLSPFPFYYYLWNWPQSWVDLCGKGRDPSKIMAYVAHLLKIIQFISLFFVSSFHWPPPFYFWPLFAFGQFLNFRVYQLLGEAGTYYGVRFGKTIPWVTEFPFGVISDPQYVGSIMSLLGCLSWVPYQYILLWIIGRENEEATICSFLVDASLVLSQFPFYYYVWNWPQSWVDLCGKGRDPSKIMAYVGHVLKIIQFISLFSVSSFHWPPPFYFWPLFAFGQFLNFRVYQLLGEAGTYYGVRFGKTIPWVTEFPFGVISDPQYIGSIMSLLACLPWVPFQYILLWILGYVFMIRVESKEDESTRAKPLN</sequence>
<keyword evidence="5 15" id="KW-0489">Methyltransferase</keyword>
<keyword evidence="11 15" id="KW-0443">Lipid metabolism</keyword>
<dbReference type="GO" id="GO:0004608">
    <property type="term" value="F:phosphatidylethanolamine N-methyltransferase activity"/>
    <property type="evidence" value="ECO:0007669"/>
    <property type="project" value="UniProtKB-UniRule"/>
</dbReference>
<keyword evidence="8 15" id="KW-0812">Transmembrane</keyword>
<comment type="similarity">
    <text evidence="15">Belongs to the class VI-like SAM-binding methyltransferase superfamily. PEMT/PEM2 methyltransferase family.</text>
</comment>
<dbReference type="HAMAP" id="MF_03216">
    <property type="entry name" value="PLMT"/>
    <property type="match status" value="1"/>
</dbReference>
<dbReference type="InterPro" id="IPR024960">
    <property type="entry name" value="PEMT/MFAP"/>
</dbReference>
<protein>
    <recommendedName>
        <fullName evidence="15">Phosphatidyl-N-methylethanolamine N-methyltransferase</fullName>
        <ecNumber evidence="15">2.1.1.71</ecNumber>
    </recommendedName>
    <alternativeName>
        <fullName evidence="15">Phospholipid methyltransferase</fullName>
        <shortName evidence="15">PLMT</shortName>
    </alternativeName>
</protein>
<dbReference type="Pfam" id="PF04191">
    <property type="entry name" value="PEMT"/>
    <property type="match status" value="2"/>
</dbReference>
<evidence type="ECO:0000256" key="7">
    <source>
        <dbReference type="ARBA" id="ARBA00022691"/>
    </source>
</evidence>
<dbReference type="EC" id="2.1.1.71" evidence="15"/>
<dbReference type="GO" id="GO:0006656">
    <property type="term" value="P:phosphatidylcholine biosynthetic process"/>
    <property type="evidence" value="ECO:0007669"/>
    <property type="project" value="UniProtKB-UniRule"/>
</dbReference>
<dbReference type="InterPro" id="IPR007318">
    <property type="entry name" value="Phopholipid_MeTrfase"/>
</dbReference>
<comment type="function">
    <text evidence="15">Catalyzes the second two steps of the methylation pathway of phosphatidylcholine biosynthesis, the SAM-dependent methylation of phosphatidylmonomethylethanolamine (PMME) to phosphatidyldimethylethanolamine (PDME) and of PDME to phosphatidylcholine (PC).</text>
</comment>
<keyword evidence="6 15" id="KW-0808">Transferase</keyword>
<dbReference type="UniPathway" id="UPA00753"/>